<comment type="caution">
    <text evidence="1">The sequence shown here is derived from an EMBL/GenBank/DDBJ whole genome shotgun (WGS) entry which is preliminary data.</text>
</comment>
<sequence length="253" mass="28437">MIKMIVIDLDETLLRTDKSISAYTIDILKKIRNKGIKVVFATARGNSTKPLIPYELFDGCVLLNGAKAYADNKLVYDRMIFADTFIPFLRKLSNNDLKVAAEIEGVHYANFNVKEVWSYIDKFVVTNYSNVSGNADKLYALVENPSQIDLINSILPKDLYLNLSRDNLAMIMHKEATKSNGVLHIASEFNIQKNEIVAFGDDINDKELLLSVGLSVAMDNSIDEIKMIADYICDSNNDDGVAKWLEKNLLTNN</sequence>
<reference evidence="1" key="1">
    <citation type="submission" date="2020-08" db="EMBL/GenBank/DDBJ databases">
        <title>Genome public.</title>
        <authorList>
            <person name="Liu C."/>
            <person name="Sun Q."/>
        </authorList>
    </citation>
    <scope>NUCLEOTIDE SEQUENCE</scope>
    <source>
        <strain evidence="1">BX21</strain>
    </source>
</reference>
<proteinExistence type="predicted"/>
<organism evidence="1 2">
    <name type="scientific">Paratissierella segnis</name>
    <dbReference type="NCBI Taxonomy" id="2763679"/>
    <lineage>
        <taxon>Bacteria</taxon>
        <taxon>Bacillati</taxon>
        <taxon>Bacillota</taxon>
        <taxon>Tissierellia</taxon>
        <taxon>Tissierellales</taxon>
        <taxon>Tissierellaceae</taxon>
        <taxon>Paratissierella</taxon>
    </lineage>
</organism>
<dbReference type="RefSeq" id="WP_262430270.1">
    <property type="nucleotide sequence ID" value="NZ_JACRTG010000027.1"/>
</dbReference>
<dbReference type="PANTHER" id="PTHR10000">
    <property type="entry name" value="PHOSPHOSERINE PHOSPHATASE"/>
    <property type="match status" value="1"/>
</dbReference>
<dbReference type="Gene3D" id="3.30.1240.10">
    <property type="match status" value="1"/>
</dbReference>
<dbReference type="InterPro" id="IPR000150">
    <property type="entry name" value="Cof"/>
</dbReference>
<dbReference type="SUPFAM" id="SSF56784">
    <property type="entry name" value="HAD-like"/>
    <property type="match status" value="1"/>
</dbReference>
<dbReference type="GO" id="GO:0000287">
    <property type="term" value="F:magnesium ion binding"/>
    <property type="evidence" value="ECO:0007669"/>
    <property type="project" value="TreeGrafter"/>
</dbReference>
<dbReference type="AlphaFoldDB" id="A0A926EYN6"/>
<protein>
    <submittedName>
        <fullName evidence="1">Cof-type HAD-IIB family hydrolase</fullName>
    </submittedName>
</protein>
<gene>
    <name evidence="1" type="ORF">H8707_11355</name>
</gene>
<dbReference type="NCBIfam" id="TIGR01484">
    <property type="entry name" value="HAD-SF-IIB"/>
    <property type="match status" value="1"/>
</dbReference>
<dbReference type="InterPro" id="IPR036412">
    <property type="entry name" value="HAD-like_sf"/>
</dbReference>
<keyword evidence="1" id="KW-0378">Hydrolase</keyword>
<dbReference type="NCBIfam" id="TIGR00099">
    <property type="entry name" value="Cof-subfamily"/>
    <property type="match status" value="1"/>
</dbReference>
<dbReference type="PANTHER" id="PTHR10000:SF8">
    <property type="entry name" value="HAD SUPERFAMILY HYDROLASE-LIKE, TYPE 3"/>
    <property type="match status" value="1"/>
</dbReference>
<dbReference type="Gene3D" id="3.40.50.1000">
    <property type="entry name" value="HAD superfamily/HAD-like"/>
    <property type="match status" value="1"/>
</dbReference>
<dbReference type="InterPro" id="IPR023214">
    <property type="entry name" value="HAD_sf"/>
</dbReference>
<dbReference type="InterPro" id="IPR006379">
    <property type="entry name" value="HAD-SF_hydro_IIB"/>
</dbReference>
<dbReference type="Pfam" id="PF08282">
    <property type="entry name" value="Hydrolase_3"/>
    <property type="match status" value="1"/>
</dbReference>
<dbReference type="EMBL" id="JACRTG010000027">
    <property type="protein sequence ID" value="MBC8588814.1"/>
    <property type="molecule type" value="Genomic_DNA"/>
</dbReference>
<keyword evidence="2" id="KW-1185">Reference proteome</keyword>
<name>A0A926EYN6_9FIRM</name>
<evidence type="ECO:0000313" key="2">
    <source>
        <dbReference type="Proteomes" id="UP000601171"/>
    </source>
</evidence>
<accession>A0A926EYN6</accession>
<evidence type="ECO:0000313" key="1">
    <source>
        <dbReference type="EMBL" id="MBC8588814.1"/>
    </source>
</evidence>
<dbReference type="GO" id="GO:0016791">
    <property type="term" value="F:phosphatase activity"/>
    <property type="evidence" value="ECO:0007669"/>
    <property type="project" value="UniProtKB-ARBA"/>
</dbReference>
<dbReference type="GO" id="GO:0005829">
    <property type="term" value="C:cytosol"/>
    <property type="evidence" value="ECO:0007669"/>
    <property type="project" value="TreeGrafter"/>
</dbReference>
<dbReference type="Proteomes" id="UP000601171">
    <property type="component" value="Unassembled WGS sequence"/>
</dbReference>